<dbReference type="EMBL" id="CP133647">
    <property type="protein sequence ID" value="WNH02240.1"/>
    <property type="molecule type" value="Genomic_DNA"/>
</dbReference>
<name>A0ABY9XI51_9GAMM</name>
<dbReference type="Pfam" id="PF06836">
    <property type="entry name" value="DUF1240"/>
    <property type="match status" value="1"/>
</dbReference>
<sequence>MVNINRFKVFFAAVIFMCVAAFGLVSINDYSGFLARNDIITFSTKSAWFIWTSPLCMYFSLLLFQYLITKKQVHFNNKIGSIFGFIAVIGFIFNFFLSFYVDFKLKNENYITCAKTSWIAPNKYVKDISLCK</sequence>
<dbReference type="RefSeq" id="WP_282885552.1">
    <property type="nucleotide sequence ID" value="NZ_CAWPOC010000016.1"/>
</dbReference>
<accession>A0ABY9XI51</accession>
<keyword evidence="1" id="KW-0472">Membrane</keyword>
<keyword evidence="3" id="KW-1185">Reference proteome</keyword>
<proteinExistence type="predicted"/>
<evidence type="ECO:0000313" key="3">
    <source>
        <dbReference type="Proteomes" id="UP001300348"/>
    </source>
</evidence>
<feature type="transmembrane region" description="Helical" evidence="1">
    <location>
        <begin position="80"/>
        <end position="101"/>
    </location>
</feature>
<gene>
    <name evidence="2" type="ORF">QL112_000350</name>
</gene>
<protein>
    <submittedName>
        <fullName evidence="2">DUF1240 domain-containing protein</fullName>
    </submittedName>
</protein>
<evidence type="ECO:0000256" key="1">
    <source>
        <dbReference type="SAM" id="Phobius"/>
    </source>
</evidence>
<dbReference type="Proteomes" id="UP001300348">
    <property type="component" value="Chromosome"/>
</dbReference>
<keyword evidence="1" id="KW-1133">Transmembrane helix</keyword>
<organism evidence="2 3">
    <name type="scientific">Xenorhabdus griffiniae</name>
    <dbReference type="NCBI Taxonomy" id="351672"/>
    <lineage>
        <taxon>Bacteria</taxon>
        <taxon>Pseudomonadati</taxon>
        <taxon>Pseudomonadota</taxon>
        <taxon>Gammaproteobacteria</taxon>
        <taxon>Enterobacterales</taxon>
        <taxon>Morganellaceae</taxon>
        <taxon>Xenorhabdus</taxon>
    </lineage>
</organism>
<keyword evidence="1" id="KW-0812">Transmembrane</keyword>
<reference evidence="2 3" key="1">
    <citation type="journal article" date="2023" name="Access Microbiol">
        <title>The genome of a steinernematid-associated Pseudomonas piscis bacterium encodes the biosynthesis of insect toxins.</title>
        <authorList>
            <person name="Awori R.M."/>
            <person name="Hendre P."/>
            <person name="Amugune N.O."/>
        </authorList>
    </citation>
    <scope>NUCLEOTIDE SEQUENCE [LARGE SCALE GENOMIC DNA]</scope>
    <source>
        <strain evidence="2 3">97</strain>
    </source>
</reference>
<dbReference type="GeneID" id="88853962"/>
<feature type="transmembrane region" description="Helical" evidence="1">
    <location>
        <begin position="7"/>
        <end position="27"/>
    </location>
</feature>
<dbReference type="InterPro" id="IPR010665">
    <property type="entry name" value="DUF1240"/>
</dbReference>
<feature type="transmembrane region" description="Helical" evidence="1">
    <location>
        <begin position="47"/>
        <end position="68"/>
    </location>
</feature>
<evidence type="ECO:0000313" key="2">
    <source>
        <dbReference type="EMBL" id="WNH02240.1"/>
    </source>
</evidence>